<dbReference type="GO" id="GO:0006226">
    <property type="term" value="P:dUMP biosynthetic process"/>
    <property type="evidence" value="ECO:0007669"/>
    <property type="project" value="InterPro"/>
</dbReference>
<keyword evidence="3" id="KW-0378">Hydrolase</keyword>
<dbReference type="InterPro" id="IPR029054">
    <property type="entry name" value="dUTPase-like"/>
</dbReference>
<reference evidence="6" key="1">
    <citation type="journal article" date="2021" name="Proc. Natl. Acad. Sci. U.S.A.">
        <title>A Catalog of Tens of Thousands of Viruses from Human Metagenomes Reveals Hidden Associations with Chronic Diseases.</title>
        <authorList>
            <person name="Tisza M.J."/>
            <person name="Buck C.B."/>
        </authorList>
    </citation>
    <scope>NUCLEOTIDE SEQUENCE</scope>
    <source>
        <strain evidence="6">Ct04y17</strain>
    </source>
</reference>
<dbReference type="PANTHER" id="PTHR11241">
    <property type="entry name" value="DEOXYURIDINE 5'-TRIPHOSPHATE NUCLEOTIDOHYDROLASE"/>
    <property type="match status" value="1"/>
</dbReference>
<dbReference type="GO" id="GO:0046081">
    <property type="term" value="P:dUTP catabolic process"/>
    <property type="evidence" value="ECO:0007669"/>
    <property type="project" value="InterPro"/>
</dbReference>
<dbReference type="EMBL" id="BK032600">
    <property type="protein sequence ID" value="DAF50681.1"/>
    <property type="molecule type" value="Genomic_DNA"/>
</dbReference>
<name>A0A8S5SI33_9CAUD</name>
<dbReference type="EC" id="3.6.1.23" evidence="2"/>
<dbReference type="GO" id="GO:0004170">
    <property type="term" value="F:dUTP diphosphatase activity"/>
    <property type="evidence" value="ECO:0007669"/>
    <property type="project" value="UniProtKB-EC"/>
</dbReference>
<dbReference type="InterPro" id="IPR008181">
    <property type="entry name" value="dUTPase"/>
</dbReference>
<dbReference type="NCBIfam" id="NF001862">
    <property type="entry name" value="PRK00601.1"/>
    <property type="match status" value="1"/>
</dbReference>
<dbReference type="InterPro" id="IPR036157">
    <property type="entry name" value="dUTPase-like_sf"/>
</dbReference>
<accession>A0A8S5SI33</accession>
<feature type="domain" description="dUTPase-like" evidence="5">
    <location>
        <begin position="13"/>
        <end position="147"/>
    </location>
</feature>
<organism evidence="6">
    <name type="scientific">Myoviridae sp. ct04y17</name>
    <dbReference type="NCBI Taxonomy" id="2827652"/>
    <lineage>
        <taxon>Viruses</taxon>
        <taxon>Duplodnaviria</taxon>
        <taxon>Heunggongvirae</taxon>
        <taxon>Uroviricota</taxon>
        <taxon>Caudoviricetes</taxon>
    </lineage>
</organism>
<proteinExistence type="inferred from homology"/>
<evidence type="ECO:0000256" key="3">
    <source>
        <dbReference type="ARBA" id="ARBA00022801"/>
    </source>
</evidence>
<protein>
    <recommendedName>
        <fullName evidence="2">dUTP diphosphatase</fullName>
        <ecNumber evidence="2">3.6.1.23</ecNumber>
    </recommendedName>
</protein>
<evidence type="ECO:0000256" key="2">
    <source>
        <dbReference type="ARBA" id="ARBA00012379"/>
    </source>
</evidence>
<keyword evidence="4" id="KW-0546">Nucleotide metabolism</keyword>
<sequence length="152" mass="16770">MNQVKFVKLRRDAVLPEKKTDGAAGYDLYVPDNTLIRKGRNLIKLGIAIQMLSNMKAIIKPRSGFSLKGIIGVDGKYHDADVLDGVIDCDYTGCMGVIVKSFEKEPFYIAAKERIAQLLFSNYIEVEFVEVESLDSTDRGDGGFGSTNNLGK</sequence>
<dbReference type="SUPFAM" id="SSF51283">
    <property type="entry name" value="dUTPase-like"/>
    <property type="match status" value="1"/>
</dbReference>
<evidence type="ECO:0000256" key="1">
    <source>
        <dbReference type="ARBA" id="ARBA00006581"/>
    </source>
</evidence>
<dbReference type="NCBIfam" id="TIGR00576">
    <property type="entry name" value="dut"/>
    <property type="match status" value="1"/>
</dbReference>
<evidence type="ECO:0000259" key="5">
    <source>
        <dbReference type="Pfam" id="PF00692"/>
    </source>
</evidence>
<dbReference type="GO" id="GO:0000287">
    <property type="term" value="F:magnesium ion binding"/>
    <property type="evidence" value="ECO:0007669"/>
    <property type="project" value="InterPro"/>
</dbReference>
<evidence type="ECO:0000256" key="4">
    <source>
        <dbReference type="ARBA" id="ARBA00023080"/>
    </source>
</evidence>
<comment type="similarity">
    <text evidence="1">Belongs to the dUTPase family.</text>
</comment>
<dbReference type="PANTHER" id="PTHR11241:SF0">
    <property type="entry name" value="DEOXYURIDINE 5'-TRIPHOSPHATE NUCLEOTIDOHYDROLASE"/>
    <property type="match status" value="1"/>
</dbReference>
<evidence type="ECO:0000313" key="6">
    <source>
        <dbReference type="EMBL" id="DAF50681.1"/>
    </source>
</evidence>
<dbReference type="Pfam" id="PF00692">
    <property type="entry name" value="dUTPase"/>
    <property type="match status" value="1"/>
</dbReference>
<dbReference type="InterPro" id="IPR033704">
    <property type="entry name" value="dUTPase_trimeric"/>
</dbReference>
<dbReference type="CDD" id="cd07557">
    <property type="entry name" value="trimeric_dUTPase"/>
    <property type="match status" value="1"/>
</dbReference>
<dbReference type="Gene3D" id="2.70.40.10">
    <property type="match status" value="1"/>
</dbReference>